<keyword evidence="3" id="KW-1003">Cell membrane</keyword>
<dbReference type="InterPro" id="IPR022346">
    <property type="entry name" value="T2SS_GspH"/>
</dbReference>
<dbReference type="Pfam" id="PF07963">
    <property type="entry name" value="N_methyl"/>
    <property type="match status" value="1"/>
</dbReference>
<dbReference type="SUPFAM" id="SSF54523">
    <property type="entry name" value="Pili subunits"/>
    <property type="match status" value="1"/>
</dbReference>
<dbReference type="GeneID" id="94694913"/>
<evidence type="ECO:0000256" key="10">
    <source>
        <dbReference type="ARBA" id="ARBA00030775"/>
    </source>
</evidence>
<keyword evidence="4" id="KW-0488">Methylation</keyword>
<gene>
    <name evidence="13" type="ORF">SAMN05421547_101102</name>
</gene>
<evidence type="ECO:0000256" key="8">
    <source>
        <dbReference type="ARBA" id="ARBA00023136"/>
    </source>
</evidence>
<dbReference type="EMBL" id="FNPE01000001">
    <property type="protein sequence ID" value="SDX75532.1"/>
    <property type="molecule type" value="Genomic_DNA"/>
</dbReference>
<dbReference type="GO" id="GO:0015627">
    <property type="term" value="C:type II protein secretion system complex"/>
    <property type="evidence" value="ECO:0007669"/>
    <property type="project" value="InterPro"/>
</dbReference>
<evidence type="ECO:0000256" key="1">
    <source>
        <dbReference type="ARBA" id="ARBA00004377"/>
    </source>
</evidence>
<evidence type="ECO:0000313" key="14">
    <source>
        <dbReference type="Proteomes" id="UP000183417"/>
    </source>
</evidence>
<feature type="transmembrane region" description="Helical" evidence="11">
    <location>
        <begin position="6"/>
        <end position="26"/>
    </location>
</feature>
<dbReference type="InterPro" id="IPR045584">
    <property type="entry name" value="Pilin-like"/>
</dbReference>
<reference evidence="13 14" key="1">
    <citation type="submission" date="2016-10" db="EMBL/GenBank/DDBJ databases">
        <authorList>
            <person name="de Groot N.N."/>
        </authorList>
    </citation>
    <scope>NUCLEOTIDE SEQUENCE [LARGE SCALE GENOMIC DNA]</scope>
    <source>
        <strain evidence="13 14">LMG 24775</strain>
    </source>
</reference>
<evidence type="ECO:0000256" key="3">
    <source>
        <dbReference type="ARBA" id="ARBA00022475"/>
    </source>
</evidence>
<name>A0A1H3E9U3_9BURK</name>
<evidence type="ECO:0000256" key="5">
    <source>
        <dbReference type="ARBA" id="ARBA00022519"/>
    </source>
</evidence>
<keyword evidence="6 11" id="KW-0812">Transmembrane</keyword>
<evidence type="ECO:0000256" key="9">
    <source>
        <dbReference type="ARBA" id="ARBA00025772"/>
    </source>
</evidence>
<evidence type="ECO:0000256" key="4">
    <source>
        <dbReference type="ARBA" id="ARBA00022481"/>
    </source>
</evidence>
<proteinExistence type="inferred from homology"/>
<dbReference type="AlphaFoldDB" id="A0A1H3E9U3"/>
<dbReference type="NCBIfam" id="TIGR02532">
    <property type="entry name" value="IV_pilin_GFxxxE"/>
    <property type="match status" value="1"/>
</dbReference>
<organism evidence="13 14">
    <name type="scientific">Delftia lacustris</name>
    <dbReference type="NCBI Taxonomy" id="558537"/>
    <lineage>
        <taxon>Bacteria</taxon>
        <taxon>Pseudomonadati</taxon>
        <taxon>Pseudomonadota</taxon>
        <taxon>Betaproteobacteria</taxon>
        <taxon>Burkholderiales</taxon>
        <taxon>Comamonadaceae</taxon>
        <taxon>Delftia</taxon>
    </lineage>
</organism>
<dbReference type="GO" id="GO:0005886">
    <property type="term" value="C:plasma membrane"/>
    <property type="evidence" value="ECO:0007669"/>
    <property type="project" value="UniProtKB-SubCell"/>
</dbReference>
<comment type="similarity">
    <text evidence="9">Belongs to the GSP H family.</text>
</comment>
<evidence type="ECO:0000256" key="11">
    <source>
        <dbReference type="SAM" id="Phobius"/>
    </source>
</evidence>
<dbReference type="InterPro" id="IPR012902">
    <property type="entry name" value="N_methyl_site"/>
</dbReference>
<dbReference type="Gene3D" id="3.30.700.10">
    <property type="entry name" value="Glycoprotein, Type 4 Pilin"/>
    <property type="match status" value="1"/>
</dbReference>
<dbReference type="Proteomes" id="UP000183417">
    <property type="component" value="Unassembled WGS sequence"/>
</dbReference>
<accession>A0A1H3E9U3</accession>
<dbReference type="PROSITE" id="PS00409">
    <property type="entry name" value="PROKAR_NTER_METHYL"/>
    <property type="match status" value="1"/>
</dbReference>
<keyword evidence="7 11" id="KW-1133">Transmembrane helix</keyword>
<keyword evidence="8 11" id="KW-0472">Membrane</keyword>
<evidence type="ECO:0000256" key="7">
    <source>
        <dbReference type="ARBA" id="ARBA00022989"/>
    </source>
</evidence>
<evidence type="ECO:0000256" key="2">
    <source>
        <dbReference type="ARBA" id="ARBA00021549"/>
    </source>
</evidence>
<sequence>MKRAQGFTLIELLVVFAILGAIIGIVPPAMGKLRDAVDYRQTVQDVTALLRKARQQATLQGMPVAFAVNTNSRQYGIAGQATAKLPDSLTVQLTTAAGMALADGSQTIVFLPEGGATGGSISLARAQSGGGVRLRVDWLSGQVTKEAL</sequence>
<evidence type="ECO:0000259" key="12">
    <source>
        <dbReference type="Pfam" id="PF12019"/>
    </source>
</evidence>
<evidence type="ECO:0000313" key="13">
    <source>
        <dbReference type="EMBL" id="SDX75532.1"/>
    </source>
</evidence>
<comment type="subcellular location">
    <subcellularLocation>
        <location evidence="1">Cell inner membrane</location>
        <topology evidence="1">Single-pass membrane protein</topology>
    </subcellularLocation>
</comment>
<dbReference type="RefSeq" id="WP_065345374.1">
    <property type="nucleotide sequence ID" value="NZ_CP141274.1"/>
</dbReference>
<keyword evidence="5" id="KW-0997">Cell inner membrane</keyword>
<feature type="domain" description="General secretion pathway GspH" evidence="12">
    <location>
        <begin position="43"/>
        <end position="138"/>
    </location>
</feature>
<evidence type="ECO:0000256" key="6">
    <source>
        <dbReference type="ARBA" id="ARBA00022692"/>
    </source>
</evidence>
<dbReference type="GO" id="GO:0015628">
    <property type="term" value="P:protein secretion by the type II secretion system"/>
    <property type="evidence" value="ECO:0007669"/>
    <property type="project" value="InterPro"/>
</dbReference>
<protein>
    <recommendedName>
        <fullName evidence="2">Type II secretion system protein H</fullName>
    </recommendedName>
    <alternativeName>
        <fullName evidence="10">General secretion pathway protein H</fullName>
    </alternativeName>
</protein>
<dbReference type="Pfam" id="PF12019">
    <property type="entry name" value="GspH"/>
    <property type="match status" value="1"/>
</dbReference>